<dbReference type="Proteomes" id="UP000674179">
    <property type="component" value="Chromosome 26"/>
</dbReference>
<dbReference type="RefSeq" id="XP_067692129.1">
    <property type="nucleotide sequence ID" value="XM_067835563.1"/>
</dbReference>
<dbReference type="GeneID" id="94171073"/>
<keyword evidence="3" id="KW-1185">Reference proteome</keyword>
<proteinExistence type="predicted"/>
<evidence type="ECO:0000256" key="1">
    <source>
        <dbReference type="SAM" id="MobiDB-lite"/>
    </source>
</evidence>
<dbReference type="PROSITE" id="PS51543">
    <property type="entry name" value="FYRC"/>
    <property type="match status" value="1"/>
</dbReference>
<reference evidence="2 3" key="1">
    <citation type="submission" date="2021-02" db="EMBL/GenBank/DDBJ databases">
        <title>Leishmania (Mundinia) enrietti genome sequencing and assembly.</title>
        <authorList>
            <person name="Almutairi H."/>
            <person name="Gatherer D."/>
        </authorList>
    </citation>
    <scope>NUCLEOTIDE SEQUENCE [LARGE SCALE GENOMIC DNA]</scope>
    <source>
        <strain evidence="2">CUR178</strain>
    </source>
</reference>
<feature type="compositionally biased region" description="Polar residues" evidence="1">
    <location>
        <begin position="231"/>
        <end position="243"/>
    </location>
</feature>
<feature type="region of interest" description="Disordered" evidence="1">
    <location>
        <begin position="193"/>
        <end position="304"/>
    </location>
</feature>
<dbReference type="GO" id="GO:0005634">
    <property type="term" value="C:nucleus"/>
    <property type="evidence" value="ECO:0007669"/>
    <property type="project" value="InterPro"/>
</dbReference>
<accession>A0A836KSJ2</accession>
<feature type="region of interest" description="Disordered" evidence="1">
    <location>
        <begin position="371"/>
        <end position="411"/>
    </location>
</feature>
<organism evidence="2 3">
    <name type="scientific">Leishmania enriettii</name>
    <dbReference type="NCBI Taxonomy" id="5663"/>
    <lineage>
        <taxon>Eukaryota</taxon>
        <taxon>Discoba</taxon>
        <taxon>Euglenozoa</taxon>
        <taxon>Kinetoplastea</taxon>
        <taxon>Metakinetoplastina</taxon>
        <taxon>Trypanosomatida</taxon>
        <taxon>Trypanosomatidae</taxon>
        <taxon>Leishmaniinae</taxon>
        <taxon>Leishmania</taxon>
    </lineage>
</organism>
<protein>
    <submittedName>
        <fullName evidence="2">Uncharacterized protein</fullName>
    </submittedName>
</protein>
<feature type="compositionally biased region" description="Basic and acidic residues" evidence="1">
    <location>
        <begin position="373"/>
        <end position="383"/>
    </location>
</feature>
<evidence type="ECO:0000313" key="3">
    <source>
        <dbReference type="Proteomes" id="UP000674179"/>
    </source>
</evidence>
<evidence type="ECO:0000313" key="2">
    <source>
        <dbReference type="EMBL" id="KAG5476663.1"/>
    </source>
</evidence>
<dbReference type="Gene3D" id="3.30.160.360">
    <property type="match status" value="1"/>
</dbReference>
<comment type="caution">
    <text evidence="2">The sequence shown here is derived from an EMBL/GenBank/DDBJ whole genome shotgun (WGS) entry which is preliminary data.</text>
</comment>
<feature type="region of interest" description="Disordered" evidence="1">
    <location>
        <begin position="428"/>
        <end position="476"/>
    </location>
</feature>
<dbReference type="InterPro" id="IPR003889">
    <property type="entry name" value="FYrich_C"/>
</dbReference>
<feature type="compositionally biased region" description="Low complexity" evidence="1">
    <location>
        <begin position="398"/>
        <end position="411"/>
    </location>
</feature>
<gene>
    <name evidence="2" type="ORF">CUR178_03836</name>
</gene>
<dbReference type="KEGG" id="lenr:94171073"/>
<dbReference type="OrthoDB" id="249380at2759"/>
<dbReference type="AlphaFoldDB" id="A0A836KSJ2"/>
<name>A0A836KSJ2_LEIEN</name>
<feature type="region of interest" description="Disordered" evidence="1">
    <location>
        <begin position="583"/>
        <end position="650"/>
    </location>
</feature>
<sequence length="779" mass="80322">MLNITSIGTVVPSSSHHGTMLGKPIIFPDGYTIERAVFAPPQGSAHASKPVFTYKASLNASAAPTKVEPYFTATICWVDGHPTFSITRSDNPAERTYTDSKSATTVWRKALEDAVKDFPTRQTELGAPTDSKSRLQVNGIRLYCLHLKEVHDELVSLPGGRGAFEAAAAASCAAPAPSAVAAVTAELDTRSTSLLSASGSQSQSQERTQCRRAVSPMPKSSLNPPAVAFSSARSSKQQATPSRRASVDKDTSPSASTACVGATDIIDNQPLAGGSAVSSPKKRRTRQPKVIGEPANPFRPQRVSRNGKCQETALAPAAAPALAAFEVVCPDCGLSRAPFCAATGRLHLPPPCPTCGLTTAFCPVTGQPHAGAARRENRQRGEVHLPNATRRPRRRVAKQPPEAQAAAAGPDGEVAVVVTQGGGSSAAVVVGEGEESSKKIRRKRQRAEDGRKQARGNGADVSGAGTTEKSARARRARKVKGAAAVAAPPSEALAEGAEAVKGESVFAFSTAEVVQATPVLVEEPAYTYPPLRPPLTLREHHKAAHLLQESWKAQYGDGPVLPAAVAAVPLALVPAKRVAAAGASRRRKGRCGAAGGGANGEEGKRSEDDEDGGEETGGAPAKGGDDNGDTGDRDTAKSGLSSAGGSPASTTAAALPLTTMVHPLEVTQLATSVAGKRLTRFLVQYTSERALFDLLKNSSTTADSGADRKTPRRPAQLALTSGNGGAAGAGDEGDCEAHVVAESDDGEHAVDALGASRAEAKQGLVTCEAPGSEGGVLLE</sequence>
<feature type="compositionally biased region" description="Low complexity" evidence="1">
    <location>
        <begin position="637"/>
        <end position="650"/>
    </location>
</feature>
<dbReference type="EMBL" id="JAFHKP010000026">
    <property type="protein sequence ID" value="KAG5476663.1"/>
    <property type="molecule type" value="Genomic_DNA"/>
</dbReference>
<feature type="region of interest" description="Disordered" evidence="1">
    <location>
        <begin position="699"/>
        <end position="734"/>
    </location>
</feature>
<feature type="compositionally biased region" description="Low complexity" evidence="1">
    <location>
        <begin position="193"/>
        <end position="205"/>
    </location>
</feature>